<dbReference type="SMART" id="SM00213">
    <property type="entry name" value="UBQ"/>
    <property type="match status" value="2"/>
</dbReference>
<dbReference type="SUPFAM" id="SSF53300">
    <property type="entry name" value="vWA-like"/>
    <property type="match status" value="1"/>
</dbReference>
<feature type="region of interest" description="Disordered" evidence="1">
    <location>
        <begin position="410"/>
        <end position="443"/>
    </location>
</feature>
<dbReference type="PROSITE" id="PS50053">
    <property type="entry name" value="UBIQUITIN_2"/>
    <property type="match status" value="2"/>
</dbReference>
<evidence type="ECO:0008006" key="6">
    <source>
        <dbReference type="Google" id="ProtNLM"/>
    </source>
</evidence>
<dbReference type="InterPro" id="IPR036465">
    <property type="entry name" value="vWFA_dom_sf"/>
</dbReference>
<sequence>MLLDVYIKLTSGRVFHMPVSAYETVRAVCEKVATEEGVSASCLRLKYTGKVLNKDHTMDYLGVRPETILKADIIQTKSLTILIKCPTGETIPLTIQNITTLSEIIARIKDKQNKQGPTDSKIYKLKLKGKFLSGDRTLAEDLGIEDEGVLELVEQAAAATYNEEEVVEEELDQATLDELLANFADGLDKNRKVEVVFSFDTTGSMYGSLSEVRNKLDTTVSRLLRDIPSIRIGIMSHGDYCDQNIYVIRSIDLTSNTDDLLGYINNVPRTGGEGPYACYEWVLHKAQELSWSEDAAKALVIIGDVKPHAVSHTDQRINWHEELDKLCKMDVKIYGVQVTNYGSDKYFYKEMAARSNGAYIKFQHFNYLTDMFLAVCYREAGEEQLQQYAEEVKQEGRMTEELTDMFTQLEENPTKSAMEKSEDDTEENKEDDGPRYVQEPWWDPELDHGQPVYTYSLEEDCWTRFGTSFSTPAAGSAQLNNQTGSRIRRSMRWKGKKGSKRCAIM</sequence>
<dbReference type="Gene3D" id="3.40.50.410">
    <property type="entry name" value="von Willebrand factor, type A domain"/>
    <property type="match status" value="1"/>
</dbReference>
<dbReference type="PANTHER" id="PTHR47824">
    <property type="entry name" value="UBIQUITIN-LIKE DOMAIN-CONTAINING PROTEIN"/>
    <property type="match status" value="1"/>
</dbReference>
<dbReference type="CDD" id="cd00198">
    <property type="entry name" value="vWFA"/>
    <property type="match status" value="1"/>
</dbReference>
<dbReference type="AlphaFoldDB" id="A0A914AWV6"/>
<dbReference type="SUPFAM" id="SSF54236">
    <property type="entry name" value="Ubiquitin-like"/>
    <property type="match status" value="2"/>
</dbReference>
<dbReference type="RefSeq" id="XP_038068004.1">
    <property type="nucleotide sequence ID" value="XM_038212076.1"/>
</dbReference>
<evidence type="ECO:0000313" key="5">
    <source>
        <dbReference type="Proteomes" id="UP000887568"/>
    </source>
</evidence>
<dbReference type="InterPro" id="IPR022617">
    <property type="entry name" value="Rad60/SUMO-like_dom"/>
</dbReference>
<dbReference type="Proteomes" id="UP000887568">
    <property type="component" value="Unplaced"/>
</dbReference>
<evidence type="ECO:0000256" key="1">
    <source>
        <dbReference type="SAM" id="MobiDB-lite"/>
    </source>
</evidence>
<dbReference type="Gene3D" id="3.10.20.90">
    <property type="entry name" value="Phosphatidylinositol 3-kinase Catalytic Subunit, Chain A, domain 1"/>
    <property type="match status" value="2"/>
</dbReference>
<feature type="compositionally biased region" description="Acidic residues" evidence="1">
    <location>
        <begin position="421"/>
        <end position="430"/>
    </location>
</feature>
<evidence type="ECO:0000259" key="3">
    <source>
        <dbReference type="PROSITE" id="PS50234"/>
    </source>
</evidence>
<organism evidence="4 5">
    <name type="scientific">Patiria miniata</name>
    <name type="common">Bat star</name>
    <name type="synonym">Asterina miniata</name>
    <dbReference type="NCBI Taxonomy" id="46514"/>
    <lineage>
        <taxon>Eukaryota</taxon>
        <taxon>Metazoa</taxon>
        <taxon>Echinodermata</taxon>
        <taxon>Eleutherozoa</taxon>
        <taxon>Asterozoa</taxon>
        <taxon>Asteroidea</taxon>
        <taxon>Valvatacea</taxon>
        <taxon>Valvatida</taxon>
        <taxon>Asterinidae</taxon>
        <taxon>Patiria</taxon>
    </lineage>
</organism>
<evidence type="ECO:0000259" key="2">
    <source>
        <dbReference type="PROSITE" id="PS50053"/>
    </source>
</evidence>
<proteinExistence type="predicted"/>
<dbReference type="EnsemblMetazoa" id="XM_038212076.1">
    <property type="protein sequence ID" value="XP_038068004.1"/>
    <property type="gene ID" value="LOC119737613"/>
</dbReference>
<feature type="domain" description="Ubiquitin-like" evidence="2">
    <location>
        <begin position="3"/>
        <end position="78"/>
    </location>
</feature>
<dbReference type="PANTHER" id="PTHR47824:SF3">
    <property type="entry name" value="UBIQUITIN-LIKE DOMAIN-CONTAINING PROTEIN"/>
    <property type="match status" value="1"/>
</dbReference>
<feature type="domain" description="Ubiquitin-like" evidence="2">
    <location>
        <begin position="79"/>
        <end position="159"/>
    </location>
</feature>
<dbReference type="PROSITE" id="PS50234">
    <property type="entry name" value="VWFA"/>
    <property type="match status" value="1"/>
</dbReference>
<feature type="domain" description="VWFA" evidence="3">
    <location>
        <begin position="194"/>
        <end position="392"/>
    </location>
</feature>
<dbReference type="GeneID" id="119737613"/>
<evidence type="ECO:0000313" key="4">
    <source>
        <dbReference type="EnsemblMetazoa" id="XP_038068004.1"/>
    </source>
</evidence>
<dbReference type="Pfam" id="PF00240">
    <property type="entry name" value="ubiquitin"/>
    <property type="match status" value="1"/>
</dbReference>
<accession>A0A914AWV6</accession>
<keyword evidence="5" id="KW-1185">Reference proteome</keyword>
<name>A0A914AWV6_PATMI</name>
<dbReference type="SMART" id="SM00327">
    <property type="entry name" value="VWA"/>
    <property type="match status" value="1"/>
</dbReference>
<dbReference type="InterPro" id="IPR029071">
    <property type="entry name" value="Ubiquitin-like_domsf"/>
</dbReference>
<dbReference type="Pfam" id="PF11976">
    <property type="entry name" value="Rad60-SLD"/>
    <property type="match status" value="1"/>
</dbReference>
<dbReference type="OrthoDB" id="20889at2759"/>
<dbReference type="OMA" id="DVYVKMP"/>
<dbReference type="InterPro" id="IPR000626">
    <property type="entry name" value="Ubiquitin-like_dom"/>
</dbReference>
<dbReference type="CDD" id="cd17039">
    <property type="entry name" value="Ubl_ubiquitin_like"/>
    <property type="match status" value="2"/>
</dbReference>
<reference evidence="4" key="1">
    <citation type="submission" date="2022-11" db="UniProtKB">
        <authorList>
            <consortium name="EnsemblMetazoa"/>
        </authorList>
    </citation>
    <scope>IDENTIFICATION</scope>
</reference>
<protein>
    <recommendedName>
        <fullName evidence="6">Ubiquitin-like domain-containing protein</fullName>
    </recommendedName>
</protein>
<dbReference type="InterPro" id="IPR002035">
    <property type="entry name" value="VWF_A"/>
</dbReference>